<name>A0A5B7GSW5_PORTR</name>
<evidence type="ECO:0000256" key="1">
    <source>
        <dbReference type="SAM" id="Phobius"/>
    </source>
</evidence>
<dbReference type="AlphaFoldDB" id="A0A5B7GSW5"/>
<organism evidence="2 3">
    <name type="scientific">Portunus trituberculatus</name>
    <name type="common">Swimming crab</name>
    <name type="synonym">Neptunus trituberculatus</name>
    <dbReference type="NCBI Taxonomy" id="210409"/>
    <lineage>
        <taxon>Eukaryota</taxon>
        <taxon>Metazoa</taxon>
        <taxon>Ecdysozoa</taxon>
        <taxon>Arthropoda</taxon>
        <taxon>Crustacea</taxon>
        <taxon>Multicrustacea</taxon>
        <taxon>Malacostraca</taxon>
        <taxon>Eumalacostraca</taxon>
        <taxon>Eucarida</taxon>
        <taxon>Decapoda</taxon>
        <taxon>Pleocyemata</taxon>
        <taxon>Brachyura</taxon>
        <taxon>Eubrachyura</taxon>
        <taxon>Portunoidea</taxon>
        <taxon>Portunidae</taxon>
        <taxon>Portuninae</taxon>
        <taxon>Portunus</taxon>
    </lineage>
</organism>
<keyword evidence="3" id="KW-1185">Reference proteome</keyword>
<accession>A0A5B7GSW5</accession>
<evidence type="ECO:0000313" key="2">
    <source>
        <dbReference type="EMBL" id="MPC61912.1"/>
    </source>
</evidence>
<sequence>MRGTESFFVLMLGLHIVFWMIPSYAVPIQGILVIRTFEVRIIANLDLVN</sequence>
<dbReference type="EMBL" id="VSRR010019090">
    <property type="protein sequence ID" value="MPC61912.1"/>
    <property type="molecule type" value="Genomic_DNA"/>
</dbReference>
<evidence type="ECO:0000313" key="3">
    <source>
        <dbReference type="Proteomes" id="UP000324222"/>
    </source>
</evidence>
<gene>
    <name evidence="2" type="ORF">E2C01_055989</name>
</gene>
<protein>
    <submittedName>
        <fullName evidence="2">Uncharacterized protein</fullName>
    </submittedName>
</protein>
<keyword evidence="1" id="KW-0812">Transmembrane</keyword>
<dbReference type="Proteomes" id="UP000324222">
    <property type="component" value="Unassembled WGS sequence"/>
</dbReference>
<comment type="caution">
    <text evidence="2">The sequence shown here is derived from an EMBL/GenBank/DDBJ whole genome shotgun (WGS) entry which is preliminary data.</text>
</comment>
<keyword evidence="1" id="KW-0472">Membrane</keyword>
<reference evidence="2 3" key="1">
    <citation type="submission" date="2019-05" db="EMBL/GenBank/DDBJ databases">
        <title>Another draft genome of Portunus trituberculatus and its Hox gene families provides insights of decapod evolution.</title>
        <authorList>
            <person name="Jeong J.-H."/>
            <person name="Song I."/>
            <person name="Kim S."/>
            <person name="Choi T."/>
            <person name="Kim D."/>
            <person name="Ryu S."/>
            <person name="Kim W."/>
        </authorList>
    </citation>
    <scope>NUCLEOTIDE SEQUENCE [LARGE SCALE GENOMIC DNA]</scope>
    <source>
        <tissue evidence="2">Muscle</tissue>
    </source>
</reference>
<feature type="transmembrane region" description="Helical" evidence="1">
    <location>
        <begin position="6"/>
        <end position="26"/>
    </location>
</feature>
<keyword evidence="1" id="KW-1133">Transmembrane helix</keyword>
<proteinExistence type="predicted"/>